<name>A0ABP0H3J1_CLALP</name>
<evidence type="ECO:0000256" key="3">
    <source>
        <dbReference type="ARBA" id="ARBA00009131"/>
    </source>
</evidence>
<feature type="compositionally biased region" description="Basic and acidic residues" evidence="13">
    <location>
        <begin position="555"/>
        <end position="572"/>
    </location>
</feature>
<accession>A0ABP0H3J1</accession>
<evidence type="ECO:0000256" key="13">
    <source>
        <dbReference type="SAM" id="MobiDB-lite"/>
    </source>
</evidence>
<keyword evidence="4" id="KW-0963">Cytoplasm</keyword>
<comment type="subcellular location">
    <subcellularLocation>
        <location evidence="2">Cytoplasm</location>
        <location evidence="2">Cytoskeleton</location>
        <location evidence="2">Cilium basal body</location>
    </subcellularLocation>
    <subcellularLocation>
        <location evidence="1">Cytoplasm</location>
        <location evidence="1">Cytoskeleton</location>
        <location evidence="1">Microtubule organizing center</location>
        <location evidence="1">Centrosome</location>
        <location evidence="1">Centriole</location>
    </subcellularLocation>
</comment>
<dbReference type="PANTHER" id="PTHR21502">
    <property type="entry name" value="ZINC FINGER PROTEIN DZIP1"/>
    <property type="match status" value="1"/>
</dbReference>
<keyword evidence="16" id="KW-1185">Reference proteome</keyword>
<feature type="compositionally biased region" description="Basic and acidic residues" evidence="13">
    <location>
        <begin position="364"/>
        <end position="378"/>
    </location>
</feature>
<evidence type="ECO:0000256" key="4">
    <source>
        <dbReference type="ARBA" id="ARBA00022490"/>
    </source>
</evidence>
<feature type="compositionally biased region" description="Basic and acidic residues" evidence="13">
    <location>
        <begin position="668"/>
        <end position="683"/>
    </location>
</feature>
<dbReference type="InterPro" id="IPR032714">
    <property type="entry name" value="DZIP1_N"/>
</dbReference>
<dbReference type="PANTHER" id="PTHR21502:SF3">
    <property type="entry name" value="CILIUM ASSEMBLY PROTEIN DZIP1L"/>
    <property type="match status" value="1"/>
</dbReference>
<dbReference type="EMBL" id="CAWYQH010000174">
    <property type="protein sequence ID" value="CAK8698322.1"/>
    <property type="molecule type" value="Genomic_DNA"/>
</dbReference>
<comment type="caution">
    <text evidence="15">The sequence shown here is derived from an EMBL/GenBank/DDBJ whole genome shotgun (WGS) entry which is preliminary data.</text>
</comment>
<evidence type="ECO:0000313" key="16">
    <source>
        <dbReference type="Proteomes" id="UP001642483"/>
    </source>
</evidence>
<feature type="region of interest" description="Disordered" evidence="13">
    <location>
        <begin position="358"/>
        <end position="386"/>
    </location>
</feature>
<dbReference type="SMART" id="SM00355">
    <property type="entry name" value="ZnF_C2H2"/>
    <property type="match status" value="1"/>
</dbReference>
<keyword evidence="6 11" id="KW-0863">Zinc-finger</keyword>
<dbReference type="Pfam" id="PF25977">
    <property type="entry name" value="DZIP1"/>
    <property type="match status" value="1"/>
</dbReference>
<keyword evidence="10" id="KW-0966">Cell projection</keyword>
<protein>
    <recommendedName>
        <fullName evidence="14">C2H2-type domain-containing protein</fullName>
    </recommendedName>
</protein>
<evidence type="ECO:0000256" key="11">
    <source>
        <dbReference type="PROSITE-ProRule" id="PRU00042"/>
    </source>
</evidence>
<dbReference type="PROSITE" id="PS50157">
    <property type="entry name" value="ZINC_FINGER_C2H2_2"/>
    <property type="match status" value="1"/>
</dbReference>
<feature type="compositionally biased region" description="Acidic residues" evidence="13">
    <location>
        <begin position="779"/>
        <end position="792"/>
    </location>
</feature>
<evidence type="ECO:0000256" key="12">
    <source>
        <dbReference type="SAM" id="Coils"/>
    </source>
</evidence>
<evidence type="ECO:0000256" key="7">
    <source>
        <dbReference type="ARBA" id="ARBA00022833"/>
    </source>
</evidence>
<keyword evidence="5" id="KW-0479">Metal-binding</keyword>
<feature type="compositionally biased region" description="Acidic residues" evidence="13">
    <location>
        <begin position="652"/>
        <end position="667"/>
    </location>
</feature>
<gene>
    <name evidence="15" type="ORF">CVLEPA_LOCUS31765</name>
</gene>
<evidence type="ECO:0000256" key="10">
    <source>
        <dbReference type="ARBA" id="ARBA00023273"/>
    </source>
</evidence>
<evidence type="ECO:0000259" key="14">
    <source>
        <dbReference type="PROSITE" id="PS50157"/>
    </source>
</evidence>
<evidence type="ECO:0000256" key="5">
    <source>
        <dbReference type="ARBA" id="ARBA00022723"/>
    </source>
</evidence>
<keyword evidence="7" id="KW-0862">Zinc</keyword>
<feature type="domain" description="C2H2-type" evidence="14">
    <location>
        <begin position="171"/>
        <end position="194"/>
    </location>
</feature>
<dbReference type="Gene3D" id="3.30.160.60">
    <property type="entry name" value="Classic Zinc Finger"/>
    <property type="match status" value="1"/>
</dbReference>
<comment type="similarity">
    <text evidence="3">Belongs to the DZIP C2H2-type zinc-finger protein family.</text>
</comment>
<evidence type="ECO:0000256" key="6">
    <source>
        <dbReference type="ARBA" id="ARBA00022771"/>
    </source>
</evidence>
<keyword evidence="8 12" id="KW-0175">Coiled coil</keyword>
<evidence type="ECO:0000313" key="15">
    <source>
        <dbReference type="EMBL" id="CAK8698322.1"/>
    </source>
</evidence>
<dbReference type="InterPro" id="IPR058883">
    <property type="entry name" value="DZIP1_dom"/>
</dbReference>
<dbReference type="PROSITE" id="PS00028">
    <property type="entry name" value="ZINC_FINGER_C2H2_1"/>
    <property type="match status" value="1"/>
</dbReference>
<feature type="compositionally biased region" description="Basic and acidic residues" evidence="13">
    <location>
        <begin position="701"/>
        <end position="713"/>
    </location>
</feature>
<feature type="compositionally biased region" description="Basic and acidic residues" evidence="13">
    <location>
        <begin position="426"/>
        <end position="435"/>
    </location>
</feature>
<feature type="region of interest" description="Disordered" evidence="13">
    <location>
        <begin position="508"/>
        <end position="792"/>
    </location>
</feature>
<feature type="compositionally biased region" description="Basic residues" evidence="13">
    <location>
        <begin position="519"/>
        <end position="532"/>
    </location>
</feature>
<evidence type="ECO:0000256" key="1">
    <source>
        <dbReference type="ARBA" id="ARBA00004114"/>
    </source>
</evidence>
<dbReference type="Pfam" id="PF13815">
    <property type="entry name" value="Dzip-like_N"/>
    <property type="match status" value="1"/>
</dbReference>
<organism evidence="15 16">
    <name type="scientific">Clavelina lepadiformis</name>
    <name type="common">Light-bulb sea squirt</name>
    <name type="synonym">Ascidia lepadiformis</name>
    <dbReference type="NCBI Taxonomy" id="159417"/>
    <lineage>
        <taxon>Eukaryota</taxon>
        <taxon>Metazoa</taxon>
        <taxon>Chordata</taxon>
        <taxon>Tunicata</taxon>
        <taxon>Ascidiacea</taxon>
        <taxon>Aplousobranchia</taxon>
        <taxon>Clavelinidae</taxon>
        <taxon>Clavelina</taxon>
    </lineage>
</organism>
<proteinExistence type="inferred from homology"/>
<evidence type="ECO:0000256" key="8">
    <source>
        <dbReference type="ARBA" id="ARBA00023054"/>
    </source>
</evidence>
<dbReference type="InterPro" id="IPR013087">
    <property type="entry name" value="Znf_C2H2_type"/>
</dbReference>
<reference evidence="15 16" key="1">
    <citation type="submission" date="2024-02" db="EMBL/GenBank/DDBJ databases">
        <authorList>
            <person name="Daric V."/>
            <person name="Darras S."/>
        </authorList>
    </citation>
    <scope>NUCLEOTIDE SEQUENCE [LARGE SCALE GENOMIC DNA]</scope>
</reference>
<dbReference type="InterPro" id="IPR051241">
    <property type="entry name" value="DZIP_RILPL"/>
</dbReference>
<dbReference type="Proteomes" id="UP001642483">
    <property type="component" value="Unassembled WGS sequence"/>
</dbReference>
<feature type="compositionally biased region" description="Polar residues" evidence="13">
    <location>
        <begin position="751"/>
        <end position="764"/>
    </location>
</feature>
<feature type="coiled-coil region" evidence="12">
    <location>
        <begin position="219"/>
        <end position="257"/>
    </location>
</feature>
<feature type="coiled-coil region" evidence="12">
    <location>
        <begin position="114"/>
        <end position="148"/>
    </location>
</feature>
<feature type="compositionally biased region" description="Polar residues" evidence="13">
    <location>
        <begin position="573"/>
        <end position="588"/>
    </location>
</feature>
<evidence type="ECO:0000256" key="2">
    <source>
        <dbReference type="ARBA" id="ARBA00004120"/>
    </source>
</evidence>
<feature type="region of interest" description="Disordered" evidence="13">
    <location>
        <begin position="401"/>
        <end position="435"/>
    </location>
</feature>
<evidence type="ECO:0000256" key="9">
    <source>
        <dbReference type="ARBA" id="ARBA00023212"/>
    </source>
</evidence>
<sequence>MSGEMGYTSPVNYSTGVDHMYEISGSNRYQSMLPPFQFRQRSGNIDWRKLSKIDVNKVAQELDFVTLQEHIVTVTFCNINAVGDLDPLFVKLFRLGQYTIEYLLHSQEYLQSIIDDLEGRINVAGKDKQQMEQKIVELTDEVHKVKQESKKRRKIIQQQQMLIEAGASSYYQCPHCEKAFMNASFLQGHMQRRHPDSVNYIGDVIAHSQREQGKLGGQLRQLESELKSERENFNLKLQKAEEDKQRWAEQSRMEMDEWKSKEEVRWKEEINAMKETFISDINKLKSKEQKYQKTITNLQQTMDQRQSNLGELVDDFEEEKTKLRDYEERVISLEQTNSDKNNQIEQLSAALKKLRKDQQVSLQKQKDQIEMEQQRKMQELQNQMNKSNSIAKVAQLQKQMRKLASKKQETKPKQLFVSEDESESTDASKDPTAREKLKKEMAANFKDHLKAILDEQLANCGIDPTVPGISTSTLTNKLMVLKTQRQQSAKEIPRYYQMRETLRRNLDEELKRRSPAQPKPKKKASSTLKKARSSPSLQPAPIPQASSTPLRRKSPPVEKKSPKKKFASDSRVNKTPGSSPATALSQPNKRARTTAPKEVASVTKQAPIVTKKSPVPSPRAAEGHDISPWDTDDSEISVLPAPEPVKPTHESDLDDLFSSDDDDDDEQPQDKGRTVKDLTKSIERQLGGPRKKPPAGAVDVAPKHETKIEKFEHDEDDDSFVVSSLEENVAKTDVRPAGSRAPLGSGLRRSGASNSSNTYGTSVWGSGHKGTKDQTHEDSDWDDDLELEEILT</sequence>
<keyword evidence="9" id="KW-0206">Cytoskeleton</keyword>